<reference evidence="1 2" key="1">
    <citation type="journal article" date="2024" name="Microbiol. Resour. Announc.">
        <title>Genome annotations for the ascomycete fungi Trichoderma harzianum, Trichoderma aggressivum, and Purpureocillium lilacinum.</title>
        <authorList>
            <person name="Beijen E.P.W."/>
            <person name="Ohm R.A."/>
        </authorList>
    </citation>
    <scope>NUCLEOTIDE SEQUENCE [LARGE SCALE GENOMIC DNA]</scope>
    <source>
        <strain evidence="1 2">CBS 150709</strain>
    </source>
</reference>
<accession>A0ABR0BFL3</accession>
<dbReference type="EMBL" id="JAWRVI010000143">
    <property type="protein sequence ID" value="KAK4074669.1"/>
    <property type="molecule type" value="Genomic_DNA"/>
</dbReference>
<proteinExistence type="predicted"/>
<sequence>MFAPTRSHPRAPDKPPFETVVGLMTAPLDKVRDIFSLPLLLETVTENKHLRKLLNKHGASNETITEYLQSGAIFTPEPAQTQYLREPHLPEQPKEPAQGVASQIPSMLNREMRSTGPSIASSYEQQIIMALPEHDEPPMNALSVTMATHKHNPYTTLGLGCASPVQQDPCACRQQQSVLRDMQQTDSEWSTYTYQSL</sequence>
<keyword evidence="2" id="KW-1185">Reference proteome</keyword>
<name>A0ABR0BFL3_PURLI</name>
<comment type="caution">
    <text evidence="1">The sequence shown here is derived from an EMBL/GenBank/DDBJ whole genome shotgun (WGS) entry which is preliminary data.</text>
</comment>
<evidence type="ECO:0000313" key="2">
    <source>
        <dbReference type="Proteomes" id="UP001287286"/>
    </source>
</evidence>
<dbReference type="Proteomes" id="UP001287286">
    <property type="component" value="Unassembled WGS sequence"/>
</dbReference>
<organism evidence="1 2">
    <name type="scientific">Purpureocillium lilacinum</name>
    <name type="common">Paecilomyces lilacinus</name>
    <dbReference type="NCBI Taxonomy" id="33203"/>
    <lineage>
        <taxon>Eukaryota</taxon>
        <taxon>Fungi</taxon>
        <taxon>Dikarya</taxon>
        <taxon>Ascomycota</taxon>
        <taxon>Pezizomycotina</taxon>
        <taxon>Sordariomycetes</taxon>
        <taxon>Hypocreomycetidae</taxon>
        <taxon>Hypocreales</taxon>
        <taxon>Ophiocordycipitaceae</taxon>
        <taxon>Purpureocillium</taxon>
    </lineage>
</organism>
<protein>
    <submittedName>
        <fullName evidence="1">Uncharacterized protein</fullName>
    </submittedName>
</protein>
<evidence type="ECO:0000313" key="1">
    <source>
        <dbReference type="EMBL" id="KAK4074669.1"/>
    </source>
</evidence>
<gene>
    <name evidence="1" type="ORF">Purlil1_12888</name>
</gene>